<protein>
    <submittedName>
        <fullName evidence="2">Uncharacterized protein</fullName>
    </submittedName>
</protein>
<feature type="region of interest" description="Disordered" evidence="1">
    <location>
        <begin position="543"/>
        <end position="573"/>
    </location>
</feature>
<dbReference type="OrthoDB" id="3261690at2759"/>
<accession>A0A5C3KD04</accession>
<dbReference type="STRING" id="230819.A0A5C3KD04"/>
<feature type="compositionally biased region" description="Acidic residues" evidence="1">
    <location>
        <begin position="709"/>
        <end position="722"/>
    </location>
</feature>
<name>A0A5C3KD04_COPMA</name>
<organism evidence="2 3">
    <name type="scientific">Coprinopsis marcescibilis</name>
    <name type="common">Agaric fungus</name>
    <name type="synonym">Psathyrella marcescibilis</name>
    <dbReference type="NCBI Taxonomy" id="230819"/>
    <lineage>
        <taxon>Eukaryota</taxon>
        <taxon>Fungi</taxon>
        <taxon>Dikarya</taxon>
        <taxon>Basidiomycota</taxon>
        <taxon>Agaricomycotina</taxon>
        <taxon>Agaricomycetes</taxon>
        <taxon>Agaricomycetidae</taxon>
        <taxon>Agaricales</taxon>
        <taxon>Agaricineae</taxon>
        <taxon>Psathyrellaceae</taxon>
        <taxon>Coprinopsis</taxon>
    </lineage>
</organism>
<feature type="region of interest" description="Disordered" evidence="1">
    <location>
        <begin position="867"/>
        <end position="899"/>
    </location>
</feature>
<dbReference type="Proteomes" id="UP000307440">
    <property type="component" value="Unassembled WGS sequence"/>
</dbReference>
<feature type="region of interest" description="Disordered" evidence="1">
    <location>
        <begin position="696"/>
        <end position="723"/>
    </location>
</feature>
<sequence>MADPTFPVRLYTLEEFVERAADLFGEGDVIRFVNFVLTGILDGEQAALNCAPNRMNVQNRGLFATSQDLDSLLGISSQIRCHSEITIYPVPKHEDSLKKNLRITHTMWIDGAETPVPLHQIPNVGLGNWRGTNTLIRVFFPSLHSPTRRSHHLTKEEEVAFVNLGMIPALRELLEHRGTGIALDHRAETFRARLRSGRFAFGSNILPEWLAGQLGDKLRETLAQNGVEWGADLFFLHQIRGVKNGTYHSPLGTDDSLAATRQFLTDYSLDYDELDDAVASDDGVEAWWVDVGLEVSSWMEDKAICPDSDLHAKLVGAVLDISLAQASRITAMSSSGYHRDPAAGLTGAAGFRLTPPRTQRGRHEVTYMQVYLTEKAHTYSPEGRTFGKSITPLDLFHGKGEAFISELYRIFKLASDSAQSATRIECRVPLWKAHKLYVNIEKASLVDSFLLYPRKVWWDFRAWRALALKYPIGWQVEGPPAERTRESALQLTAAAAWLMNGLVSTPDLGPSYRELCEVVLPRARRDEVYKQDLLYPIKLIHPAEEEEESDSDRSRSPSPNPDQDHDTDEDIGFATPACHRGVQRARQNVDVAEPCSIVRPGDLIPRAPFGVIFLRQLRRDAPPVPRFQDKGLFLSEASFVYLFKKKKDELRAALDKSRLSKPAHPDRLKNKVLQPLRPVPEAANLVGFNLEAEGMTVDPTPHDYGSDLSDAEWNDPEEEDSPGLDSALEAICNQFLFDLINVSPNRKGALREPYCLLKKNGGLDNIDISLYRNRFLGEIFDDVQWCKGSRAEWRRVFDHLFTPKGVTKTGPLQNYEKTRYYPMWKDLIERASSDVAKAASDAMWKVFKTLEWVPYAESKRIWNTRCDQGGFSKSGGNDPSQPAPRILVRRIPRWHRERD</sequence>
<dbReference type="EMBL" id="ML210494">
    <property type="protein sequence ID" value="TFK17543.1"/>
    <property type="molecule type" value="Genomic_DNA"/>
</dbReference>
<evidence type="ECO:0000313" key="3">
    <source>
        <dbReference type="Proteomes" id="UP000307440"/>
    </source>
</evidence>
<reference evidence="2 3" key="1">
    <citation type="journal article" date="2019" name="Nat. Ecol. Evol.">
        <title>Megaphylogeny resolves global patterns of mushroom evolution.</title>
        <authorList>
            <person name="Varga T."/>
            <person name="Krizsan K."/>
            <person name="Foldi C."/>
            <person name="Dima B."/>
            <person name="Sanchez-Garcia M."/>
            <person name="Sanchez-Ramirez S."/>
            <person name="Szollosi G.J."/>
            <person name="Szarkandi J.G."/>
            <person name="Papp V."/>
            <person name="Albert L."/>
            <person name="Andreopoulos W."/>
            <person name="Angelini C."/>
            <person name="Antonin V."/>
            <person name="Barry K.W."/>
            <person name="Bougher N.L."/>
            <person name="Buchanan P."/>
            <person name="Buyck B."/>
            <person name="Bense V."/>
            <person name="Catcheside P."/>
            <person name="Chovatia M."/>
            <person name="Cooper J."/>
            <person name="Damon W."/>
            <person name="Desjardin D."/>
            <person name="Finy P."/>
            <person name="Geml J."/>
            <person name="Haridas S."/>
            <person name="Hughes K."/>
            <person name="Justo A."/>
            <person name="Karasinski D."/>
            <person name="Kautmanova I."/>
            <person name="Kiss B."/>
            <person name="Kocsube S."/>
            <person name="Kotiranta H."/>
            <person name="LaButti K.M."/>
            <person name="Lechner B.E."/>
            <person name="Liimatainen K."/>
            <person name="Lipzen A."/>
            <person name="Lukacs Z."/>
            <person name="Mihaltcheva S."/>
            <person name="Morgado L.N."/>
            <person name="Niskanen T."/>
            <person name="Noordeloos M.E."/>
            <person name="Ohm R.A."/>
            <person name="Ortiz-Santana B."/>
            <person name="Ovrebo C."/>
            <person name="Racz N."/>
            <person name="Riley R."/>
            <person name="Savchenko A."/>
            <person name="Shiryaev A."/>
            <person name="Soop K."/>
            <person name="Spirin V."/>
            <person name="Szebenyi C."/>
            <person name="Tomsovsky M."/>
            <person name="Tulloss R.E."/>
            <person name="Uehling J."/>
            <person name="Grigoriev I.V."/>
            <person name="Vagvolgyi C."/>
            <person name="Papp T."/>
            <person name="Martin F.M."/>
            <person name="Miettinen O."/>
            <person name="Hibbett D.S."/>
            <person name="Nagy L.G."/>
        </authorList>
    </citation>
    <scope>NUCLEOTIDE SEQUENCE [LARGE SCALE GENOMIC DNA]</scope>
    <source>
        <strain evidence="2 3">CBS 121175</strain>
    </source>
</reference>
<keyword evidence="3" id="KW-1185">Reference proteome</keyword>
<proteinExistence type="predicted"/>
<dbReference type="AlphaFoldDB" id="A0A5C3KD04"/>
<evidence type="ECO:0000313" key="2">
    <source>
        <dbReference type="EMBL" id="TFK17543.1"/>
    </source>
</evidence>
<gene>
    <name evidence="2" type="ORF">FA15DRAFT_734320</name>
</gene>
<evidence type="ECO:0000256" key="1">
    <source>
        <dbReference type="SAM" id="MobiDB-lite"/>
    </source>
</evidence>